<evidence type="ECO:0000313" key="11">
    <source>
        <dbReference type="EMBL" id="CUS34029.1"/>
    </source>
</evidence>
<evidence type="ECO:0000256" key="2">
    <source>
        <dbReference type="ARBA" id="ARBA00007069"/>
    </source>
</evidence>
<keyword evidence="12" id="KW-1185">Reference proteome</keyword>
<evidence type="ECO:0000256" key="3">
    <source>
        <dbReference type="ARBA" id="ARBA00016864"/>
    </source>
</evidence>
<dbReference type="SUPFAM" id="SSF161098">
    <property type="entry name" value="MetI-like"/>
    <property type="match status" value="1"/>
</dbReference>
<dbReference type="RefSeq" id="WP_090745784.1">
    <property type="nucleotide sequence ID" value="NZ_CZQA01000001.1"/>
</dbReference>
<dbReference type="Gene3D" id="1.10.3720.10">
    <property type="entry name" value="MetI-like"/>
    <property type="match status" value="1"/>
</dbReference>
<evidence type="ECO:0000313" key="12">
    <source>
        <dbReference type="Proteomes" id="UP000199032"/>
    </source>
</evidence>
<dbReference type="STRING" id="1742972.COMA1_11479"/>
<dbReference type="PANTHER" id="PTHR43470">
    <property type="entry name" value="PHOSPHATE TRANSPORT SYSTEM PERMEASE PROTEIN PSTA-RELATED"/>
    <property type="match status" value="1"/>
</dbReference>
<evidence type="ECO:0000256" key="7">
    <source>
        <dbReference type="ARBA" id="ARBA00022989"/>
    </source>
</evidence>
<evidence type="ECO:0000256" key="5">
    <source>
        <dbReference type="ARBA" id="ARBA00022475"/>
    </source>
</evidence>
<dbReference type="AlphaFoldDB" id="A0A0S4LBQ2"/>
<comment type="subcellular location">
    <subcellularLocation>
        <location evidence="1 9">Cell membrane</location>
        <topology evidence="1 9">Multi-pass membrane protein</topology>
    </subcellularLocation>
</comment>
<keyword evidence="6 9" id="KW-0812">Transmembrane</keyword>
<keyword evidence="4" id="KW-0813">Transport</keyword>
<feature type="transmembrane region" description="Helical" evidence="9">
    <location>
        <begin position="312"/>
        <end position="335"/>
    </location>
</feature>
<dbReference type="EMBL" id="CZQA01000001">
    <property type="protein sequence ID" value="CUS34029.1"/>
    <property type="molecule type" value="Genomic_DNA"/>
</dbReference>
<dbReference type="PROSITE" id="PS50928">
    <property type="entry name" value="ABC_TM1"/>
    <property type="match status" value="1"/>
</dbReference>
<feature type="transmembrane region" description="Helical" evidence="9">
    <location>
        <begin position="356"/>
        <end position="377"/>
    </location>
</feature>
<evidence type="ECO:0000256" key="4">
    <source>
        <dbReference type="ARBA" id="ARBA00022448"/>
    </source>
</evidence>
<evidence type="ECO:0000256" key="9">
    <source>
        <dbReference type="RuleBase" id="RU363043"/>
    </source>
</evidence>
<dbReference type="InterPro" id="IPR035906">
    <property type="entry name" value="MetI-like_sf"/>
</dbReference>
<accession>A0A0S4LBQ2</accession>
<dbReference type="Proteomes" id="UP000199032">
    <property type="component" value="Unassembled WGS sequence"/>
</dbReference>
<feature type="domain" description="ABC transmembrane type-1" evidence="10">
    <location>
        <begin position="223"/>
        <end position="455"/>
    </location>
</feature>
<gene>
    <name evidence="11" type="ORF">COMA1_11479</name>
</gene>
<dbReference type="GO" id="GO:0005315">
    <property type="term" value="F:phosphate transmembrane transporter activity"/>
    <property type="evidence" value="ECO:0007669"/>
    <property type="project" value="InterPro"/>
</dbReference>
<keyword evidence="5 9" id="KW-1003">Cell membrane</keyword>
<dbReference type="InterPro" id="IPR005672">
    <property type="entry name" value="Phosphate_PstA"/>
</dbReference>
<dbReference type="NCBIfam" id="TIGR00974">
    <property type="entry name" value="3a0107s02c"/>
    <property type="match status" value="1"/>
</dbReference>
<comment type="similarity">
    <text evidence="2 9">Belongs to the binding-protein-dependent transport system permease family. CysTW subfamily.</text>
</comment>
<feature type="transmembrane region" description="Helical" evidence="9">
    <location>
        <begin position="219"/>
        <end position="248"/>
    </location>
</feature>
<reference evidence="11 12" key="1">
    <citation type="submission" date="2015-10" db="EMBL/GenBank/DDBJ databases">
        <authorList>
            <person name="Gilbert D.G."/>
        </authorList>
    </citation>
    <scope>NUCLEOTIDE SEQUENCE [LARGE SCALE GENOMIC DNA]</scope>
    <source>
        <strain evidence="11">COMA1</strain>
    </source>
</reference>
<evidence type="ECO:0000256" key="1">
    <source>
        <dbReference type="ARBA" id="ARBA00004651"/>
    </source>
</evidence>
<protein>
    <recommendedName>
        <fullName evidence="3 9">Phosphate transport system permease protein PstA</fullName>
    </recommendedName>
</protein>
<dbReference type="Pfam" id="PF00528">
    <property type="entry name" value="BPD_transp_1"/>
    <property type="match status" value="1"/>
</dbReference>
<dbReference type="GO" id="GO:0005886">
    <property type="term" value="C:plasma membrane"/>
    <property type="evidence" value="ECO:0007669"/>
    <property type="project" value="UniProtKB-SubCell"/>
</dbReference>
<keyword evidence="7 9" id="KW-1133">Transmembrane helix</keyword>
<feature type="transmembrane region" description="Helical" evidence="9">
    <location>
        <begin position="12"/>
        <end position="39"/>
    </location>
</feature>
<dbReference type="PANTHER" id="PTHR43470:SF6">
    <property type="entry name" value="PHOSPHATE TRANSPORT SYSTEM PERMEASE PROTEIN PSTA"/>
    <property type="match status" value="1"/>
</dbReference>
<dbReference type="GO" id="GO:0035435">
    <property type="term" value="P:phosphate ion transmembrane transport"/>
    <property type="evidence" value="ECO:0007669"/>
    <property type="project" value="InterPro"/>
</dbReference>
<sequence>MKQWVRQFMASGELFIWGCGAGLSLSLLMIGGLLALILMNGFGYFWPADLIELTLKDGKHVIGQLAGEEIGPKGIPRIRVKIGNRDLYGLDYRWINTDQITERGQPSDLVMVERCEWGNFYGRLLTITKEDQSVAEGAEAVWQSLPALIRQAEGSEVESLYTVLVADANGREKSIGLSQVVRVLRPNNLSTWEKLWVYGGNVWMILTTEPREANTEGGIFPAIFGTVMMVLIMSLIVTPFGVIGALYLREYARQGVIVRTVRIAVNNLAGVPSIVFGVFGLGFFVYGVGGTIDALWFSDRLPTPTFGTGGILWASLTLALLTVPVVIVATEEGLAAVPREYREGSIGLGATKWETIWKVVLPTALPGILTGLILAMARAAGEVAPLMLTGVVKLAPALPIDWVWPFLHLDRKFMHLGFHIYDVGFQSPNVEAAKPMVYVTTLVLILVVVALNLTGIVLRNRMRRKYAGSAV</sequence>
<proteinExistence type="inferred from homology"/>
<dbReference type="CDD" id="cd06261">
    <property type="entry name" value="TM_PBP2"/>
    <property type="match status" value="1"/>
</dbReference>
<keyword evidence="8 9" id="KW-0472">Membrane</keyword>
<feature type="transmembrane region" description="Helical" evidence="9">
    <location>
        <begin position="436"/>
        <end position="458"/>
    </location>
</feature>
<evidence type="ECO:0000256" key="6">
    <source>
        <dbReference type="ARBA" id="ARBA00022692"/>
    </source>
</evidence>
<dbReference type="OrthoDB" id="9807065at2"/>
<evidence type="ECO:0000259" key="10">
    <source>
        <dbReference type="PROSITE" id="PS50928"/>
    </source>
</evidence>
<dbReference type="InterPro" id="IPR000515">
    <property type="entry name" value="MetI-like"/>
</dbReference>
<organism evidence="11 12">
    <name type="scientific">Candidatus Nitrospira nitrosa</name>
    <dbReference type="NCBI Taxonomy" id="1742972"/>
    <lineage>
        <taxon>Bacteria</taxon>
        <taxon>Pseudomonadati</taxon>
        <taxon>Nitrospirota</taxon>
        <taxon>Nitrospiria</taxon>
        <taxon>Nitrospirales</taxon>
        <taxon>Nitrospiraceae</taxon>
        <taxon>Nitrospira</taxon>
    </lineage>
</organism>
<name>A0A0S4LBQ2_9BACT</name>
<feature type="transmembrane region" description="Helical" evidence="9">
    <location>
        <begin position="268"/>
        <end position="292"/>
    </location>
</feature>
<evidence type="ECO:0000256" key="8">
    <source>
        <dbReference type="ARBA" id="ARBA00023136"/>
    </source>
</evidence>